<dbReference type="CDD" id="cd00741">
    <property type="entry name" value="Lipase"/>
    <property type="match status" value="1"/>
</dbReference>
<evidence type="ECO:0000313" key="2">
    <source>
        <dbReference type="EMBL" id="MFB9518656.1"/>
    </source>
</evidence>
<feature type="compositionally biased region" description="Polar residues" evidence="1">
    <location>
        <begin position="1"/>
        <end position="10"/>
    </location>
</feature>
<dbReference type="EMBL" id="JBHMCR010000001">
    <property type="protein sequence ID" value="MFB9518656.1"/>
    <property type="molecule type" value="Genomic_DNA"/>
</dbReference>
<dbReference type="Gene3D" id="3.40.50.1820">
    <property type="entry name" value="alpha/beta hydrolase"/>
    <property type="match status" value="1"/>
</dbReference>
<feature type="region of interest" description="Disordered" evidence="1">
    <location>
        <begin position="1"/>
        <end position="42"/>
    </location>
</feature>
<protein>
    <submittedName>
        <fullName evidence="2">Lipase family protein</fullName>
    </submittedName>
</protein>
<evidence type="ECO:0000256" key="1">
    <source>
        <dbReference type="SAM" id="MobiDB-lite"/>
    </source>
</evidence>
<accession>A0ABV5P7Z2</accession>
<evidence type="ECO:0000313" key="3">
    <source>
        <dbReference type="Proteomes" id="UP001589718"/>
    </source>
</evidence>
<comment type="caution">
    <text evidence="2">The sequence shown here is derived from an EMBL/GenBank/DDBJ whole genome shotgun (WGS) entry which is preliminary data.</text>
</comment>
<reference evidence="2 3" key="1">
    <citation type="submission" date="2024-09" db="EMBL/GenBank/DDBJ databases">
        <authorList>
            <person name="Sun Q."/>
            <person name="Mori K."/>
        </authorList>
    </citation>
    <scope>NUCLEOTIDE SEQUENCE [LARGE SCALE GENOMIC DNA]</scope>
    <source>
        <strain evidence="2 3">JCM 4362</strain>
    </source>
</reference>
<gene>
    <name evidence="2" type="ORF">ACFFTU_01645</name>
</gene>
<sequence length="489" mass="51628">MATRTASENTGVRHGAHPDGKPDGVGTVAPAVPQAPLDPPPGSTDPELLVRASVLLAEAALAARQAGAEMTAAAFSPRLGLDALKRPLWALGALASTARALTNPAGLGGTVNGGVLGEFARSALALARLRPASVAMAVDAFAMRVEAAAIEHPNLAEPLAKELTDALVAGRRLDAVRAARRLVDLMGVTRTLTTVSPVLMELLALIALLDQNPANDAFAWVTLAGGVPATDPFLGLPAGLIRYLNPGPGRAERARPDRILERCLARSSNEIVSYIDDIAALGNHGLALLRRVRCADGAERHVLLLPGTGFGRMRNSTPQDVVGAFDAVLRTDTTYSRAAKQLLLRSGVPVGSDLMIVGHSLGGITAMNLAADLDLVSTYRLTHVVAVGSPIDNKRPADPDTQVISLVNKYDVIPNLDGRGPSSPNDIPAHWVELAWLDDTYDYPLSHAPQSYSGTLRNAMPQHRAHVNSLIRRYDGEIVGNQPYLLLDK</sequence>
<name>A0ABV5P7Z2_STRCM</name>
<keyword evidence="3" id="KW-1185">Reference proteome</keyword>
<dbReference type="InterPro" id="IPR029058">
    <property type="entry name" value="AB_hydrolase_fold"/>
</dbReference>
<proteinExistence type="predicted"/>
<dbReference type="SUPFAM" id="SSF53474">
    <property type="entry name" value="alpha/beta-Hydrolases"/>
    <property type="match status" value="1"/>
</dbReference>
<dbReference type="RefSeq" id="WP_345219383.1">
    <property type="nucleotide sequence ID" value="NZ_BAAAXE010000002.1"/>
</dbReference>
<organism evidence="2 3">
    <name type="scientific">Streptomyces cremeus</name>
    <dbReference type="NCBI Taxonomy" id="66881"/>
    <lineage>
        <taxon>Bacteria</taxon>
        <taxon>Bacillati</taxon>
        <taxon>Actinomycetota</taxon>
        <taxon>Actinomycetes</taxon>
        <taxon>Kitasatosporales</taxon>
        <taxon>Streptomycetaceae</taxon>
        <taxon>Streptomyces</taxon>
    </lineage>
</organism>
<dbReference type="Proteomes" id="UP001589718">
    <property type="component" value="Unassembled WGS sequence"/>
</dbReference>